<comment type="cofactor">
    <cofactor evidence="1">
        <name>[4Fe-4S] cluster</name>
        <dbReference type="ChEBI" id="CHEBI:49883"/>
    </cofactor>
</comment>
<dbReference type="InterPro" id="IPR007197">
    <property type="entry name" value="rSAM"/>
</dbReference>
<evidence type="ECO:0000256" key="6">
    <source>
        <dbReference type="ARBA" id="ARBA00023014"/>
    </source>
</evidence>
<dbReference type="Gene3D" id="3.20.20.70">
    <property type="entry name" value="Aldolase class I"/>
    <property type="match status" value="1"/>
</dbReference>
<proteinExistence type="predicted"/>
<dbReference type="PIRSF" id="PIRSF037420">
    <property type="entry name" value="PQQ_syn_pqqE"/>
    <property type="match status" value="1"/>
</dbReference>
<sequence length="400" mass="43180">MHTRPGIAACAASGISRPSAGRDGNAPTELHLVEGGRMRPADVDTSRRPFVLIWEVTQACELACKHCRAEATPCRHPDELTTEEGKRLLDDARRFGSGQLVVLSGGDPLYRTDTLELVEYGIEKGLRMTMTPSGTASLTEAHIRTLAETGLRRIALSIDGGSAASHDGFRNERGSFERTLTAARAARRADLPLQINTTVCAETVDQLPAVRDLVSELDAVLWSVFFLVPIGRGRVLDPLSPARAERVMEWLVDVASAASFGVKTTEAPHYRRVALQRRRLSTAESSADSIGRRTGITAGDGFAFVSHTGEVYPSGFLPAAAGNVRNESLVDVYRRGDRFQRLRDPDALTGKCGSCEFSHVCGGSRSRAFAYTGDALASDPLCAYVPDGYDGPLPEQTFST</sequence>
<dbReference type="PANTHER" id="PTHR11228:SF34">
    <property type="entry name" value="TUNGSTEN-CONTAINING ALDEHYDE FERREDOXIN OXIDOREDUCTASE COFACTOR MODIFYING PROTEIN"/>
    <property type="match status" value="1"/>
</dbReference>
<evidence type="ECO:0000313" key="9">
    <source>
        <dbReference type="Proteomes" id="UP000011591"/>
    </source>
</evidence>
<keyword evidence="4" id="KW-0479">Metal-binding</keyword>
<dbReference type="PROSITE" id="PS51918">
    <property type="entry name" value="RADICAL_SAM"/>
    <property type="match status" value="1"/>
</dbReference>
<dbReference type="PATRIC" id="fig|1227491.4.peg.3540"/>
<dbReference type="InterPro" id="IPR017200">
    <property type="entry name" value="PqqE-like"/>
</dbReference>
<gene>
    <name evidence="8" type="ORF">C480_17282</name>
</gene>
<keyword evidence="2" id="KW-0004">4Fe-4S</keyword>
<dbReference type="SUPFAM" id="SSF102114">
    <property type="entry name" value="Radical SAM enzymes"/>
    <property type="match status" value="1"/>
</dbReference>
<reference evidence="8 9" key="1">
    <citation type="journal article" date="2014" name="PLoS Genet.">
        <title>Phylogenetically driven sequencing of extremely halophilic archaea reveals strategies for static and dynamic osmo-response.</title>
        <authorList>
            <person name="Becker E.A."/>
            <person name="Seitzer P.M."/>
            <person name="Tritt A."/>
            <person name="Larsen D."/>
            <person name="Krusor M."/>
            <person name="Yao A.I."/>
            <person name="Wu D."/>
            <person name="Madern D."/>
            <person name="Eisen J.A."/>
            <person name="Darling A.E."/>
            <person name="Facciotti M.T."/>
        </authorList>
    </citation>
    <scope>NUCLEOTIDE SEQUENCE [LARGE SCALE GENOMIC DNA]</scope>
    <source>
        <strain evidence="8 9">DSM 13077</strain>
    </source>
</reference>
<dbReference type="InterPro" id="IPR006638">
    <property type="entry name" value="Elp3/MiaA/NifB-like_rSAM"/>
</dbReference>
<dbReference type="Proteomes" id="UP000011591">
    <property type="component" value="Unassembled WGS sequence"/>
</dbReference>
<evidence type="ECO:0000256" key="1">
    <source>
        <dbReference type="ARBA" id="ARBA00001966"/>
    </source>
</evidence>
<dbReference type="SFLD" id="SFLDG01067">
    <property type="entry name" value="SPASM/twitch_domain_containing"/>
    <property type="match status" value="1"/>
</dbReference>
<dbReference type="EMBL" id="AOIP01000040">
    <property type="protein sequence ID" value="ELZ02107.1"/>
    <property type="molecule type" value="Genomic_DNA"/>
</dbReference>
<dbReference type="Pfam" id="PF04055">
    <property type="entry name" value="Radical_SAM"/>
    <property type="match status" value="1"/>
</dbReference>
<dbReference type="InterPro" id="IPR013785">
    <property type="entry name" value="Aldolase_TIM"/>
</dbReference>
<dbReference type="GO" id="GO:0051539">
    <property type="term" value="F:4 iron, 4 sulfur cluster binding"/>
    <property type="evidence" value="ECO:0007669"/>
    <property type="project" value="UniProtKB-KW"/>
</dbReference>
<dbReference type="NCBIfam" id="TIGR04053">
    <property type="entry name" value="TIGR04053 family radical SAM/SPASM domain-containing protein"/>
    <property type="match status" value="1"/>
</dbReference>
<evidence type="ECO:0000256" key="2">
    <source>
        <dbReference type="ARBA" id="ARBA00022485"/>
    </source>
</evidence>
<keyword evidence="6" id="KW-0411">Iron-sulfur</keyword>
<keyword evidence="5" id="KW-0408">Iron</keyword>
<dbReference type="PANTHER" id="PTHR11228">
    <property type="entry name" value="RADICAL SAM DOMAIN PROTEIN"/>
    <property type="match status" value="1"/>
</dbReference>
<dbReference type="CDD" id="cd21123">
    <property type="entry name" value="SPASM_MftC-like"/>
    <property type="match status" value="1"/>
</dbReference>
<dbReference type="SFLD" id="SFLDS00029">
    <property type="entry name" value="Radical_SAM"/>
    <property type="match status" value="1"/>
</dbReference>
<accession>M0AUW4</accession>
<evidence type="ECO:0000256" key="4">
    <source>
        <dbReference type="ARBA" id="ARBA00022723"/>
    </source>
</evidence>
<name>M0AUW4_9EURY</name>
<feature type="domain" description="Radical SAM core" evidence="7">
    <location>
        <begin position="46"/>
        <end position="258"/>
    </location>
</feature>
<protein>
    <submittedName>
        <fullName evidence="8">Fe-S oxidoreductase</fullName>
    </submittedName>
</protein>
<evidence type="ECO:0000256" key="3">
    <source>
        <dbReference type="ARBA" id="ARBA00022691"/>
    </source>
</evidence>
<keyword evidence="3" id="KW-0949">S-adenosyl-L-methionine</keyword>
<evidence type="ECO:0000256" key="5">
    <source>
        <dbReference type="ARBA" id="ARBA00023004"/>
    </source>
</evidence>
<keyword evidence="9" id="KW-1185">Reference proteome</keyword>
<dbReference type="GO" id="GO:0046872">
    <property type="term" value="F:metal ion binding"/>
    <property type="evidence" value="ECO:0007669"/>
    <property type="project" value="UniProtKB-KW"/>
</dbReference>
<dbReference type="GO" id="GO:0003824">
    <property type="term" value="F:catalytic activity"/>
    <property type="evidence" value="ECO:0007669"/>
    <property type="project" value="InterPro"/>
</dbReference>
<dbReference type="InterPro" id="IPR058240">
    <property type="entry name" value="rSAM_sf"/>
</dbReference>
<comment type="caution">
    <text evidence="8">The sequence shown here is derived from an EMBL/GenBank/DDBJ whole genome shotgun (WGS) entry which is preliminary data.</text>
</comment>
<dbReference type="SFLD" id="SFLDG01386">
    <property type="entry name" value="main_SPASM_domain-containing"/>
    <property type="match status" value="1"/>
</dbReference>
<dbReference type="AlphaFoldDB" id="M0AUW4"/>
<evidence type="ECO:0000259" key="7">
    <source>
        <dbReference type="PROSITE" id="PS51918"/>
    </source>
</evidence>
<dbReference type="SMART" id="SM00729">
    <property type="entry name" value="Elp3"/>
    <property type="match status" value="1"/>
</dbReference>
<dbReference type="CDD" id="cd01335">
    <property type="entry name" value="Radical_SAM"/>
    <property type="match status" value="1"/>
</dbReference>
<organism evidence="8 9">
    <name type="scientific">Natrialba aegyptia DSM 13077</name>
    <dbReference type="NCBI Taxonomy" id="1227491"/>
    <lineage>
        <taxon>Archaea</taxon>
        <taxon>Methanobacteriati</taxon>
        <taxon>Methanobacteriota</taxon>
        <taxon>Stenosarchaea group</taxon>
        <taxon>Halobacteria</taxon>
        <taxon>Halobacteriales</taxon>
        <taxon>Natrialbaceae</taxon>
        <taxon>Natrialba</taxon>
    </lineage>
</organism>
<dbReference type="InterPro" id="IPR050377">
    <property type="entry name" value="Radical_SAM_PqqE_MftC-like"/>
</dbReference>
<evidence type="ECO:0000313" key="8">
    <source>
        <dbReference type="EMBL" id="ELZ02107.1"/>
    </source>
</evidence>